<accession>A0A0R1V1C3</accession>
<dbReference type="PATRIC" id="fig|1423801.4.peg.743"/>
<dbReference type="Proteomes" id="UP000051166">
    <property type="component" value="Unassembled WGS sequence"/>
</dbReference>
<dbReference type="PANTHER" id="PTHR40078:SF1">
    <property type="entry name" value="INTEGRAL MEMBRANE PROTEIN"/>
    <property type="match status" value="1"/>
</dbReference>
<reference evidence="2 3" key="1">
    <citation type="journal article" date="2015" name="Genome Announc.">
        <title>Expanding the biotechnology potential of lactobacilli through comparative genomics of 213 strains and associated genera.</title>
        <authorList>
            <person name="Sun Z."/>
            <person name="Harris H.M."/>
            <person name="McCann A."/>
            <person name="Guo C."/>
            <person name="Argimon S."/>
            <person name="Zhang W."/>
            <person name="Yang X."/>
            <person name="Jeffery I.B."/>
            <person name="Cooney J.C."/>
            <person name="Kagawa T.F."/>
            <person name="Liu W."/>
            <person name="Song Y."/>
            <person name="Salvetti E."/>
            <person name="Wrobel A."/>
            <person name="Rasinkangas P."/>
            <person name="Parkhill J."/>
            <person name="Rea M.C."/>
            <person name="O'Sullivan O."/>
            <person name="Ritari J."/>
            <person name="Douillard F.P."/>
            <person name="Paul Ross R."/>
            <person name="Yang R."/>
            <person name="Briner A.E."/>
            <person name="Felis G.E."/>
            <person name="de Vos W.M."/>
            <person name="Barrangou R."/>
            <person name="Klaenhammer T.R."/>
            <person name="Caufield P.W."/>
            <person name="Cui Y."/>
            <person name="Zhang H."/>
            <person name="O'Toole P.W."/>
        </authorList>
    </citation>
    <scope>NUCLEOTIDE SEQUENCE [LARGE SCALE GENOMIC DNA]</scope>
    <source>
        <strain evidence="2 3">DSM 16230</strain>
    </source>
</reference>
<dbReference type="AlphaFoldDB" id="A0A0R1V1C3"/>
<organism evidence="2 3">
    <name type="scientific">Liquorilactobacillus satsumensis DSM 16230 = JCM 12392</name>
    <dbReference type="NCBI Taxonomy" id="1423801"/>
    <lineage>
        <taxon>Bacteria</taxon>
        <taxon>Bacillati</taxon>
        <taxon>Bacillota</taxon>
        <taxon>Bacilli</taxon>
        <taxon>Lactobacillales</taxon>
        <taxon>Lactobacillaceae</taxon>
        <taxon>Liquorilactobacillus</taxon>
    </lineage>
</organism>
<keyword evidence="1" id="KW-1133">Transmembrane helix</keyword>
<sequence length="237" mass="26357">MTDFTHIVAFCEKERKINLHSKKHFNFLRLLLYIAGLNILALGTVLFTCGKLGVSALVSVPQVLSLFLPITLGQATTLIFIVFVLIELFLLHKIEWQIVFQLLVAIVFGWIVDFYGLRIGLTSVVLPVWWEQILVTLLAIVFTSVGVFMMIKANFILNPPDGVVNVICTKLSATFGSAKLGFDLTMIIISICLSLIFSSHITAIGSGTLLAVLLVGPLVNFWEYFFGIWKTKFSANN</sequence>
<dbReference type="InterPro" id="IPR038750">
    <property type="entry name" value="YczE/YyaS-like"/>
</dbReference>
<feature type="transmembrane region" description="Helical" evidence="1">
    <location>
        <begin position="129"/>
        <end position="151"/>
    </location>
</feature>
<dbReference type="PANTHER" id="PTHR40078">
    <property type="entry name" value="INTEGRAL MEMBRANE PROTEIN-RELATED"/>
    <property type="match status" value="1"/>
</dbReference>
<dbReference type="Pfam" id="PF19700">
    <property type="entry name" value="DUF6198"/>
    <property type="match status" value="1"/>
</dbReference>
<evidence type="ECO:0000256" key="1">
    <source>
        <dbReference type="SAM" id="Phobius"/>
    </source>
</evidence>
<name>A0A0R1V1C3_9LACO</name>
<feature type="transmembrane region" description="Helical" evidence="1">
    <location>
        <begin position="66"/>
        <end position="91"/>
    </location>
</feature>
<protein>
    <recommendedName>
        <fullName evidence="4">Integral membrane protein</fullName>
    </recommendedName>
</protein>
<evidence type="ECO:0000313" key="3">
    <source>
        <dbReference type="Proteomes" id="UP000051166"/>
    </source>
</evidence>
<feature type="transmembrane region" description="Helical" evidence="1">
    <location>
        <begin position="203"/>
        <end position="222"/>
    </location>
</feature>
<comment type="caution">
    <text evidence="2">The sequence shown here is derived from an EMBL/GenBank/DDBJ whole genome shotgun (WGS) entry which is preliminary data.</text>
</comment>
<evidence type="ECO:0000313" key="2">
    <source>
        <dbReference type="EMBL" id="KRL98916.1"/>
    </source>
</evidence>
<keyword evidence="1" id="KW-0472">Membrane</keyword>
<feature type="transmembrane region" description="Helical" evidence="1">
    <location>
        <begin position="180"/>
        <end position="197"/>
    </location>
</feature>
<proteinExistence type="predicted"/>
<feature type="transmembrane region" description="Helical" evidence="1">
    <location>
        <begin position="98"/>
        <end position="117"/>
    </location>
</feature>
<feature type="transmembrane region" description="Helical" evidence="1">
    <location>
        <begin position="30"/>
        <end position="54"/>
    </location>
</feature>
<evidence type="ECO:0008006" key="4">
    <source>
        <dbReference type="Google" id="ProtNLM"/>
    </source>
</evidence>
<keyword evidence="3" id="KW-1185">Reference proteome</keyword>
<gene>
    <name evidence="2" type="ORF">FD50_GL000732</name>
</gene>
<keyword evidence="1" id="KW-0812">Transmembrane</keyword>
<dbReference type="STRING" id="1423801.FD50_GL000732"/>
<dbReference type="EMBL" id="AZFQ01000036">
    <property type="protein sequence ID" value="KRL98916.1"/>
    <property type="molecule type" value="Genomic_DNA"/>
</dbReference>